<organism evidence="2 3">
    <name type="scientific">Enterobacter hormaechei</name>
    <dbReference type="NCBI Taxonomy" id="158836"/>
    <lineage>
        <taxon>Bacteria</taxon>
        <taxon>Pseudomonadati</taxon>
        <taxon>Pseudomonadota</taxon>
        <taxon>Gammaproteobacteria</taxon>
        <taxon>Enterobacterales</taxon>
        <taxon>Enterobacteriaceae</taxon>
        <taxon>Enterobacter</taxon>
        <taxon>Enterobacter cloacae complex</taxon>
    </lineage>
</organism>
<comment type="caution">
    <text evidence="2">The sequence shown here is derived from an EMBL/GenBank/DDBJ whole genome shotgun (WGS) entry which is preliminary data.</text>
</comment>
<evidence type="ECO:0000313" key="2">
    <source>
        <dbReference type="EMBL" id="PJG35935.1"/>
    </source>
</evidence>
<dbReference type="Proteomes" id="UP000231328">
    <property type="component" value="Unassembled WGS sequence"/>
</dbReference>
<name>A0AAP8GEP1_9ENTR</name>
<dbReference type="EMBL" id="NMVR01000783">
    <property type="protein sequence ID" value="PJG35935.1"/>
    <property type="molecule type" value="Genomic_DNA"/>
</dbReference>
<feature type="non-terminal residue" evidence="2">
    <location>
        <position position="1"/>
    </location>
</feature>
<reference evidence="2 3" key="1">
    <citation type="submission" date="2017-07" db="EMBL/GenBank/DDBJ databases">
        <title>Draft genome sequence of Enterobacter cloacae ST128, a clinical strain coproducing KPC-2 and NDM-1 carbapenemases.</title>
        <authorList>
            <person name="Li X."/>
        </authorList>
    </citation>
    <scope>NUCLEOTIDE SEQUENCE [LARGE SCALE GENOMIC DNA]</scope>
    <source>
        <strain evidence="2 3">HBY</strain>
    </source>
</reference>
<dbReference type="InterPro" id="IPR052714">
    <property type="entry name" value="MFS_Exporter"/>
</dbReference>
<keyword evidence="1" id="KW-0812">Transmembrane</keyword>
<dbReference type="Gene3D" id="1.20.1250.20">
    <property type="entry name" value="MFS general substrate transporter like domains"/>
    <property type="match status" value="1"/>
</dbReference>
<keyword evidence="1" id="KW-1133">Transmembrane helix</keyword>
<accession>A0AAP8GEP1</accession>
<dbReference type="SUPFAM" id="SSF103473">
    <property type="entry name" value="MFS general substrate transporter"/>
    <property type="match status" value="1"/>
</dbReference>
<evidence type="ECO:0000256" key="1">
    <source>
        <dbReference type="SAM" id="Phobius"/>
    </source>
</evidence>
<sequence length="57" mass="6102">LFIACADLGISLGGALMGPISDLVGFKWMYLICGMLVIVIMIMSFLKKPTPRPASSL</sequence>
<evidence type="ECO:0000313" key="3">
    <source>
        <dbReference type="Proteomes" id="UP000231328"/>
    </source>
</evidence>
<proteinExistence type="predicted"/>
<dbReference type="AlphaFoldDB" id="A0AAP8GEP1"/>
<gene>
    <name evidence="2" type="ORF">CGZ54_31305</name>
</gene>
<dbReference type="PANTHER" id="PTHR23531">
    <property type="entry name" value="QUINOLENE RESISTANCE PROTEIN NORA"/>
    <property type="match status" value="1"/>
</dbReference>
<dbReference type="PANTHER" id="PTHR23531:SF2">
    <property type="entry name" value="PERMEASE"/>
    <property type="match status" value="1"/>
</dbReference>
<dbReference type="InterPro" id="IPR036259">
    <property type="entry name" value="MFS_trans_sf"/>
</dbReference>
<keyword evidence="1" id="KW-0472">Membrane</keyword>
<feature type="transmembrane region" description="Helical" evidence="1">
    <location>
        <begin position="28"/>
        <end position="46"/>
    </location>
</feature>
<protein>
    <submittedName>
        <fullName evidence="2">MFS transporter</fullName>
    </submittedName>
</protein>